<dbReference type="GO" id="GO:0002100">
    <property type="term" value="P:tRNA wobble adenosine to inosine editing"/>
    <property type="evidence" value="ECO:0007669"/>
    <property type="project" value="InterPro"/>
</dbReference>
<evidence type="ECO:0000259" key="3">
    <source>
        <dbReference type="PROSITE" id="PS51747"/>
    </source>
</evidence>
<dbReference type="STRING" id="403673.A0A177WX61"/>
<comment type="similarity">
    <text evidence="2">Belongs to the cytidine and deoxycytidylate deaminase family. ADAT3 subfamily.</text>
</comment>
<feature type="domain" description="CMP/dCMP-type deaminase" evidence="3">
    <location>
        <begin position="168"/>
        <end position="370"/>
    </location>
</feature>
<dbReference type="SUPFAM" id="SSF53927">
    <property type="entry name" value="Cytidine deaminase-like"/>
    <property type="match status" value="1"/>
</dbReference>
<keyword evidence="1" id="KW-0819">tRNA processing</keyword>
<name>A0A177WX61_BATDL</name>
<dbReference type="PANTHER" id="PTHR11079">
    <property type="entry name" value="CYTOSINE DEAMINASE FAMILY MEMBER"/>
    <property type="match status" value="1"/>
</dbReference>
<reference evidence="4 5" key="2">
    <citation type="submission" date="2016-05" db="EMBL/GenBank/DDBJ databases">
        <title>Lineage-specific infection strategies underlie the spectrum of fungal disease in amphibians.</title>
        <authorList>
            <person name="Cuomo C.A."/>
            <person name="Farrer R.A."/>
            <person name="James T."/>
            <person name="Longcore J."/>
            <person name="Birren B."/>
        </authorList>
    </citation>
    <scope>NUCLEOTIDE SEQUENCE [LARGE SCALE GENOMIC DNA]</scope>
    <source>
        <strain evidence="4 5">JEL423</strain>
    </source>
</reference>
<evidence type="ECO:0000256" key="1">
    <source>
        <dbReference type="ARBA" id="ARBA00022694"/>
    </source>
</evidence>
<dbReference type="CDD" id="cd01285">
    <property type="entry name" value="nucleoside_deaminase"/>
    <property type="match status" value="1"/>
</dbReference>
<dbReference type="EMBL" id="DS022311">
    <property type="protein sequence ID" value="OAJ43960.1"/>
    <property type="molecule type" value="Genomic_DNA"/>
</dbReference>
<proteinExistence type="inferred from homology"/>
<dbReference type="PANTHER" id="PTHR11079:SF156">
    <property type="entry name" value="INACTIVE TRNA-SPECIFIC ADENOSINE DEAMINASE-LIKE PROTEIN 3-RELATED"/>
    <property type="match status" value="1"/>
</dbReference>
<reference evidence="4 5" key="1">
    <citation type="submission" date="2006-10" db="EMBL/GenBank/DDBJ databases">
        <title>The Genome Sequence of Batrachochytrium dendrobatidis JEL423.</title>
        <authorList>
            <consortium name="The Broad Institute Genome Sequencing Platform"/>
            <person name="Birren B."/>
            <person name="Lander E."/>
            <person name="Galagan J."/>
            <person name="Cuomo C."/>
            <person name="Devon K."/>
            <person name="Jaffe D."/>
            <person name="Butler J."/>
            <person name="Alvarez P."/>
            <person name="Gnerre S."/>
            <person name="Grabherr M."/>
            <person name="Kleber M."/>
            <person name="Mauceli E."/>
            <person name="Brockman W."/>
            <person name="Young S."/>
            <person name="LaButti K."/>
            <person name="Sykes S."/>
            <person name="DeCaprio D."/>
            <person name="Crawford M."/>
            <person name="Koehrsen M."/>
            <person name="Engels R."/>
            <person name="Montgomery P."/>
            <person name="Pearson M."/>
            <person name="Howarth C."/>
            <person name="Larson L."/>
            <person name="White J."/>
            <person name="O'Leary S."/>
            <person name="Kodira C."/>
            <person name="Zeng Q."/>
            <person name="Yandava C."/>
            <person name="Alvarado L."/>
            <person name="Longcore J."/>
            <person name="James T."/>
        </authorList>
    </citation>
    <scope>NUCLEOTIDE SEQUENCE [LARGE SCALE GENOMIC DNA]</scope>
    <source>
        <strain evidence="4 5">JEL423</strain>
    </source>
</reference>
<dbReference type="PROSITE" id="PS51747">
    <property type="entry name" value="CYT_DCMP_DEAMINASES_2"/>
    <property type="match status" value="1"/>
</dbReference>
<evidence type="ECO:0000313" key="4">
    <source>
        <dbReference type="EMBL" id="OAJ43960.1"/>
    </source>
</evidence>
<dbReference type="AlphaFoldDB" id="A0A177WX61"/>
<dbReference type="Pfam" id="PF14437">
    <property type="entry name" value="MafB19-deam"/>
    <property type="match status" value="1"/>
</dbReference>
<dbReference type="InterPro" id="IPR002125">
    <property type="entry name" value="CMP_dCMP_dom"/>
</dbReference>
<dbReference type="GO" id="GO:0005634">
    <property type="term" value="C:nucleus"/>
    <property type="evidence" value="ECO:0007669"/>
    <property type="project" value="TreeGrafter"/>
</dbReference>
<protein>
    <recommendedName>
        <fullName evidence="3">CMP/dCMP-type deaminase domain-containing protein</fullName>
    </recommendedName>
</protein>
<dbReference type="Proteomes" id="UP000077115">
    <property type="component" value="Unassembled WGS sequence"/>
</dbReference>
<gene>
    <name evidence="4" type="ORF">BDEG_27271</name>
</gene>
<dbReference type="eggNOG" id="KOG2771">
    <property type="taxonomic scope" value="Eukaryota"/>
</dbReference>
<sequence length="379" mass="42741">MQNTPTNSQSTPLPTIRKWKTPEQVLSDTHTRGFEPVQVYVTTIDARSVGKLLRPLATRFPLDSSLHHLKRVRKLDLPAKDTEAVSMDGKEQQKIQVILAPVAEACIDSLELFLKEFEVAFDPIEEQMVSKWPAYTRAQFDDWKQYWPMSFHISRTENFASSLDLYMQRASIHMAHAFRLLDTCSDPSGSSVDAKCHQAAAVMVDPKKNAVIAVGIDGRHDRHPLAHATMVCIEAVAVAERARREALSARSVSTLKSNEFESNRVKDPLQHTVKRKYDSVDENMKSNETTVGNAMMDTDGTASGRADLEGYLCSGLDMYLTREPCAMCAMALVHSRIGRVFYGERREYGALGSAYKLHVHPSINHHYQVFRDFEPVKEE</sequence>
<dbReference type="InterPro" id="IPR016193">
    <property type="entry name" value="Cytidine_deaminase-like"/>
</dbReference>
<dbReference type="GO" id="GO:0052717">
    <property type="term" value="F:tRNA-specific adenosine-34 deaminase activity"/>
    <property type="evidence" value="ECO:0007669"/>
    <property type="project" value="UniProtKB-EC"/>
</dbReference>
<dbReference type="VEuPathDB" id="FungiDB:BDEG_27271"/>
<organism evidence="4 5">
    <name type="scientific">Batrachochytrium dendrobatidis (strain JEL423)</name>
    <dbReference type="NCBI Taxonomy" id="403673"/>
    <lineage>
        <taxon>Eukaryota</taxon>
        <taxon>Fungi</taxon>
        <taxon>Fungi incertae sedis</taxon>
        <taxon>Chytridiomycota</taxon>
        <taxon>Chytridiomycota incertae sedis</taxon>
        <taxon>Chytridiomycetes</taxon>
        <taxon>Rhizophydiales</taxon>
        <taxon>Rhizophydiales incertae sedis</taxon>
        <taxon>Batrachochytrium</taxon>
    </lineage>
</organism>
<dbReference type="GO" id="GO:0046872">
    <property type="term" value="F:metal ion binding"/>
    <property type="evidence" value="ECO:0007669"/>
    <property type="project" value="UniProtKB-KW"/>
</dbReference>
<dbReference type="Gene3D" id="3.40.140.10">
    <property type="entry name" value="Cytidine Deaminase, domain 2"/>
    <property type="match status" value="1"/>
</dbReference>
<evidence type="ECO:0000256" key="2">
    <source>
        <dbReference type="ARBA" id="ARBA00038160"/>
    </source>
</evidence>
<evidence type="ECO:0000313" key="5">
    <source>
        <dbReference type="Proteomes" id="UP000077115"/>
    </source>
</evidence>
<dbReference type="InterPro" id="IPR058535">
    <property type="entry name" value="MafB19-deam"/>
</dbReference>
<dbReference type="GO" id="GO:0005737">
    <property type="term" value="C:cytoplasm"/>
    <property type="evidence" value="ECO:0007669"/>
    <property type="project" value="TreeGrafter"/>
</dbReference>
<dbReference type="OrthoDB" id="3180714at2759"/>
<accession>A0A177WX61</accession>